<name>A0A803NPK1_CANSA</name>
<evidence type="ECO:0000256" key="4">
    <source>
        <dbReference type="ARBA" id="ARBA00022884"/>
    </source>
</evidence>
<feature type="binding site" evidence="5">
    <location>
        <position position="265"/>
    </location>
    <ligand>
        <name>S-adenosyl-L-methionine</name>
        <dbReference type="ChEBI" id="CHEBI:59789"/>
    </ligand>
</feature>
<dbReference type="PANTHER" id="PTHR22807:SF16">
    <property type="entry name" value="SAM-DEPENDENT MTASE RSMB_NOP-TYPE DOMAIN-CONTAINING PROTEIN"/>
    <property type="match status" value="1"/>
</dbReference>
<evidence type="ECO:0000256" key="1">
    <source>
        <dbReference type="ARBA" id="ARBA00022603"/>
    </source>
</evidence>
<keyword evidence="2 5" id="KW-0808">Transferase</keyword>
<dbReference type="Pfam" id="PF01189">
    <property type="entry name" value="Methyltr_RsmB-F"/>
    <property type="match status" value="2"/>
</dbReference>
<keyword evidence="8" id="KW-1185">Reference proteome</keyword>
<dbReference type="OMA" id="KYEKWGW"/>
<keyword evidence="3 5" id="KW-0949">S-adenosyl-L-methionine</keyword>
<dbReference type="AlphaFoldDB" id="A0A803NPK1"/>
<dbReference type="PROSITE" id="PS51686">
    <property type="entry name" value="SAM_MT_RSMB_NOP"/>
    <property type="match status" value="1"/>
</dbReference>
<dbReference type="CDD" id="cd02440">
    <property type="entry name" value="AdoMet_MTases"/>
    <property type="match status" value="1"/>
</dbReference>
<dbReference type="KEGG" id="csav:115705920"/>
<sequence>MEERTSNSPLPDAFVDFLDANGLDPSIYSASDLTPRYIRLKPGCESQLEEIEAEMGCKVEKVFWLPGFYSLPPNVQIANSKAYREGKIYGIDAASGAAVSALNISAGDHVLDLCAAPGAKLCMILDLLGDLGTVTGVDVARHRLAACRTMVQKYELGDHCRLLVADGTTFSLFPTRNYSDSKSCESVLIGDVERFKEWRSRRTWKERKKAARDRENAHMNPGIQEPELLFYGKHAGVVGLSEDELYKTVSNSELLSCGYDKVLVDAECTHDGSIKHIQKFEHWGWKTLQRRVLDAERTDSLTVLQLKLLSNGFRLLKVGGLLVYSTCSLTIAQNEEVVAQFLKENGSAELQEISGAESWPCRSGGILKTLRFDPLTSQTSGLFVAMIRKIVT</sequence>
<feature type="binding site" evidence="5">
    <location>
        <position position="138"/>
    </location>
    <ligand>
        <name>S-adenosyl-L-methionine</name>
        <dbReference type="ChEBI" id="CHEBI:59789"/>
    </ligand>
</feature>
<dbReference type="PRINTS" id="PR02008">
    <property type="entry name" value="RCMTFAMILY"/>
</dbReference>
<dbReference type="Gene3D" id="3.40.50.150">
    <property type="entry name" value="Vaccinia Virus protein VP39"/>
    <property type="match status" value="1"/>
</dbReference>
<dbReference type="GO" id="GO:0001510">
    <property type="term" value="P:RNA methylation"/>
    <property type="evidence" value="ECO:0007669"/>
    <property type="project" value="InterPro"/>
</dbReference>
<evidence type="ECO:0000256" key="5">
    <source>
        <dbReference type="PROSITE-ProRule" id="PRU01023"/>
    </source>
</evidence>
<reference evidence="7" key="1">
    <citation type="submission" date="2018-11" db="EMBL/GenBank/DDBJ databases">
        <authorList>
            <person name="Grassa J C."/>
        </authorList>
    </citation>
    <scope>NUCLEOTIDE SEQUENCE [LARGE SCALE GENOMIC DNA]</scope>
</reference>
<dbReference type="InterPro" id="IPR023267">
    <property type="entry name" value="RCMT"/>
</dbReference>
<evidence type="ECO:0000256" key="3">
    <source>
        <dbReference type="ARBA" id="ARBA00022691"/>
    </source>
</evidence>
<dbReference type="InterPro" id="IPR001678">
    <property type="entry name" value="MeTrfase_RsmB-F_NOP2_dom"/>
</dbReference>
<accession>A0A803NPK1</accession>
<dbReference type="InterPro" id="IPR023269">
    <property type="entry name" value="RCMT_subfamily_9"/>
</dbReference>
<evidence type="ECO:0000256" key="2">
    <source>
        <dbReference type="ARBA" id="ARBA00022679"/>
    </source>
</evidence>
<dbReference type="RefSeq" id="XP_030489294.1">
    <property type="nucleotide sequence ID" value="XM_030633434.2"/>
</dbReference>
<keyword evidence="1 5" id="KW-0489">Methyltransferase</keyword>
<feature type="active site" description="Nucleophile" evidence="5">
    <location>
        <position position="327"/>
    </location>
</feature>
<dbReference type="PRINTS" id="PR02010">
    <property type="entry name" value="RCMT9"/>
</dbReference>
<dbReference type="EMBL" id="UZAU01000018">
    <property type="status" value="NOT_ANNOTATED_CDS"/>
    <property type="molecule type" value="Genomic_DNA"/>
</dbReference>
<comment type="similarity">
    <text evidence="5">Belongs to the class I-like SAM-binding methyltransferase superfamily. RsmB/NOP family.</text>
</comment>
<comment type="caution">
    <text evidence="5">Lacks conserved residue(s) required for the propagation of feature annotation.</text>
</comment>
<evidence type="ECO:0000259" key="6">
    <source>
        <dbReference type="PROSITE" id="PS51686"/>
    </source>
</evidence>
<dbReference type="InterPro" id="IPR029063">
    <property type="entry name" value="SAM-dependent_MTases_sf"/>
</dbReference>
<feature type="binding site" evidence="5">
    <location>
        <position position="166"/>
    </location>
    <ligand>
        <name>S-adenosyl-L-methionine</name>
        <dbReference type="ChEBI" id="CHEBI:59789"/>
    </ligand>
</feature>
<protein>
    <recommendedName>
        <fullName evidence="6">SAM-dependent MTase RsmB/NOP-type domain-containing protein</fullName>
    </recommendedName>
</protein>
<evidence type="ECO:0000313" key="7">
    <source>
        <dbReference type="EnsemblPlants" id="cds.evm.model.01.531"/>
    </source>
</evidence>
<dbReference type="EnsemblPlants" id="evm.model.01.531">
    <property type="protein sequence ID" value="cds.evm.model.01.531"/>
    <property type="gene ID" value="evm.TU.01.531"/>
</dbReference>
<organism evidence="7 8">
    <name type="scientific">Cannabis sativa</name>
    <name type="common">Hemp</name>
    <name type="synonym">Marijuana</name>
    <dbReference type="NCBI Taxonomy" id="3483"/>
    <lineage>
        <taxon>Eukaryota</taxon>
        <taxon>Viridiplantae</taxon>
        <taxon>Streptophyta</taxon>
        <taxon>Embryophyta</taxon>
        <taxon>Tracheophyta</taxon>
        <taxon>Spermatophyta</taxon>
        <taxon>Magnoliopsida</taxon>
        <taxon>eudicotyledons</taxon>
        <taxon>Gunneridae</taxon>
        <taxon>Pentapetalae</taxon>
        <taxon>rosids</taxon>
        <taxon>fabids</taxon>
        <taxon>Rosales</taxon>
        <taxon>Cannabaceae</taxon>
        <taxon>Cannabis</taxon>
    </lineage>
</organism>
<dbReference type="InterPro" id="IPR049560">
    <property type="entry name" value="MeTrfase_RsmB-F_NOP2_cat"/>
</dbReference>
<dbReference type="GO" id="GO:0003723">
    <property type="term" value="F:RNA binding"/>
    <property type="evidence" value="ECO:0007669"/>
    <property type="project" value="UniProtKB-UniRule"/>
</dbReference>
<dbReference type="SUPFAM" id="SSF53335">
    <property type="entry name" value="S-adenosyl-L-methionine-dependent methyltransferases"/>
    <property type="match status" value="1"/>
</dbReference>
<dbReference type="GeneID" id="115705920"/>
<gene>
    <name evidence="7" type="primary">LOC115705920</name>
</gene>
<dbReference type="Gramene" id="evm.model.01.531">
    <property type="protein sequence ID" value="cds.evm.model.01.531"/>
    <property type="gene ID" value="evm.TU.01.531"/>
</dbReference>
<proteinExistence type="inferred from homology"/>
<dbReference type="OrthoDB" id="427002at2759"/>
<reference evidence="7" key="2">
    <citation type="submission" date="2021-03" db="UniProtKB">
        <authorList>
            <consortium name="EnsemblPlants"/>
        </authorList>
    </citation>
    <scope>IDENTIFICATION</scope>
</reference>
<evidence type="ECO:0000313" key="8">
    <source>
        <dbReference type="Proteomes" id="UP000596661"/>
    </source>
</evidence>
<dbReference type="Proteomes" id="UP000596661">
    <property type="component" value="Chromosome 1"/>
</dbReference>
<dbReference type="GO" id="GO:0008173">
    <property type="term" value="F:RNA methyltransferase activity"/>
    <property type="evidence" value="ECO:0007669"/>
    <property type="project" value="InterPro"/>
</dbReference>
<keyword evidence="4 5" id="KW-0694">RNA-binding</keyword>
<dbReference type="PANTHER" id="PTHR22807">
    <property type="entry name" value="NOP2 YEAST -RELATED NOL1/NOP2/FMU SUN DOMAIN-CONTAINING"/>
    <property type="match status" value="1"/>
</dbReference>
<feature type="domain" description="SAM-dependent MTase RsmB/NOP-type" evidence="6">
    <location>
        <begin position="23"/>
        <end position="390"/>
    </location>
</feature>